<evidence type="ECO:0000256" key="1">
    <source>
        <dbReference type="ARBA" id="ARBA00004141"/>
    </source>
</evidence>
<dbReference type="InterPro" id="IPR023908">
    <property type="entry name" value="xxxLxxG_rpt"/>
</dbReference>
<name>A0A9W6CUH5_9MICO</name>
<dbReference type="AlphaFoldDB" id="A0A9W6CUH5"/>
<evidence type="ECO:0000256" key="3">
    <source>
        <dbReference type="ARBA" id="ARBA00022989"/>
    </source>
</evidence>
<keyword evidence="3 6" id="KW-1133">Transmembrane helix</keyword>
<gene>
    <name evidence="7" type="ORF">ARHIZOSPH14_08620</name>
</gene>
<dbReference type="GO" id="GO:0016020">
    <property type="term" value="C:membrane"/>
    <property type="evidence" value="ECO:0007669"/>
    <property type="project" value="UniProtKB-SubCell"/>
</dbReference>
<dbReference type="PANTHER" id="PTHR43077:SF10">
    <property type="entry name" value="TRANSPORT PERMEASE PROTEIN"/>
    <property type="match status" value="1"/>
</dbReference>
<feature type="transmembrane region" description="Helical" evidence="6">
    <location>
        <begin position="461"/>
        <end position="489"/>
    </location>
</feature>
<evidence type="ECO:0000256" key="6">
    <source>
        <dbReference type="SAM" id="Phobius"/>
    </source>
</evidence>
<organism evidence="7 8">
    <name type="scientific">Agromyces rhizosphaerae</name>
    <dbReference type="NCBI Taxonomy" id="88374"/>
    <lineage>
        <taxon>Bacteria</taxon>
        <taxon>Bacillati</taxon>
        <taxon>Actinomycetota</taxon>
        <taxon>Actinomycetes</taxon>
        <taxon>Micrococcales</taxon>
        <taxon>Microbacteriaceae</taxon>
        <taxon>Agromyces</taxon>
    </lineage>
</organism>
<evidence type="ECO:0000256" key="5">
    <source>
        <dbReference type="SAM" id="MobiDB-lite"/>
    </source>
</evidence>
<evidence type="ECO:0008006" key="9">
    <source>
        <dbReference type="Google" id="ProtNLM"/>
    </source>
</evidence>
<dbReference type="NCBIfam" id="TIGR03057">
    <property type="entry name" value="xxxLxxG_by_4"/>
    <property type="match status" value="2"/>
</dbReference>
<protein>
    <recommendedName>
        <fullName evidence="9">DUF3533 domain-containing protein</fullName>
    </recommendedName>
</protein>
<evidence type="ECO:0000313" key="8">
    <source>
        <dbReference type="Proteomes" id="UP001144396"/>
    </source>
</evidence>
<evidence type="ECO:0000313" key="7">
    <source>
        <dbReference type="EMBL" id="GLI26620.1"/>
    </source>
</evidence>
<reference evidence="7" key="1">
    <citation type="submission" date="2022-12" db="EMBL/GenBank/DDBJ databases">
        <title>Reference genome sequencing for broad-spectrum identification of bacterial and archaeal isolates by mass spectrometry.</title>
        <authorList>
            <person name="Sekiguchi Y."/>
            <person name="Tourlousse D.M."/>
        </authorList>
    </citation>
    <scope>NUCLEOTIDE SEQUENCE</scope>
    <source>
        <strain evidence="7">14</strain>
    </source>
</reference>
<keyword evidence="8" id="KW-1185">Reference proteome</keyword>
<feature type="transmembrane region" description="Helical" evidence="6">
    <location>
        <begin position="566"/>
        <end position="594"/>
    </location>
</feature>
<dbReference type="PANTHER" id="PTHR43077">
    <property type="entry name" value="TRANSPORT PERMEASE YVFS-RELATED"/>
    <property type="match status" value="1"/>
</dbReference>
<dbReference type="Gene3D" id="1.10.287.950">
    <property type="entry name" value="Methyl-accepting chemotaxis protein"/>
    <property type="match status" value="2"/>
</dbReference>
<keyword evidence="2 6" id="KW-0812">Transmembrane</keyword>
<feature type="compositionally biased region" description="Low complexity" evidence="5">
    <location>
        <begin position="66"/>
        <end position="81"/>
    </location>
</feature>
<accession>A0A9W6CUH5</accession>
<dbReference type="EMBL" id="BSDP01000001">
    <property type="protein sequence ID" value="GLI26620.1"/>
    <property type="molecule type" value="Genomic_DNA"/>
</dbReference>
<proteinExistence type="predicted"/>
<dbReference type="InterPro" id="IPR051328">
    <property type="entry name" value="T7SS_ABC-Transporter"/>
</dbReference>
<comment type="subcellular location">
    <subcellularLocation>
        <location evidence="1">Membrane</location>
        <topology evidence="1">Multi-pass membrane protein</topology>
    </subcellularLocation>
</comment>
<sequence>MTVVGLLLLPVLVAVLLAWALSAPAQHLDRITAAIVNDDQPVTINGQTVPLGREFAANLIGGDAGLGAPDDPGPDATATPAPAEPNFTWVLTNDADARTGLEAGTYAAVVTIPPSFSANATSISGPAADAVPASLDVTTTPATAYLDPALTAVLVQQAVATLNQQLTERYLSNVYDGFNQINASIGQAADGAAQLADGAASLASGTGELAAGAEQLAAGLDTLDAGAESLAAGLAQLDASVQPLPGETAQLAAGSAQVAAAIDAGSAALSGATAEFATVVDDLCALPGPGGLCDRATAALARLQSANSDVAALAAGADQVAAGNQQLANGIPGLVAGVDQSAAGANEVAAGAGESAAGGASVAEGAESAASGAAELDSGAAQLADGLAEAVDQIPTYTDDDITTLSAVVAQPVTAELDLPAAGSQSVPLFAVVALWIGGLVIALAARAVPAARLLGSASSFRLMLAGAWPAAALGAGQGLVVALATAGFLSAGPAYWVGFGAACVGIGAVFAVVNHGLAAAFDGVGRTLAALVAVVALVVGTSSTVPDALESLAAFLPTGPANVLLLAAIDVGSGWGALVALGVWSLVGLGLAYAGVSRRRSGDAALEAARAG</sequence>
<feature type="transmembrane region" description="Helical" evidence="6">
    <location>
        <begin position="526"/>
        <end position="546"/>
    </location>
</feature>
<comment type="caution">
    <text evidence="7">The sequence shown here is derived from an EMBL/GenBank/DDBJ whole genome shotgun (WGS) entry which is preliminary data.</text>
</comment>
<feature type="transmembrane region" description="Helical" evidence="6">
    <location>
        <begin position="495"/>
        <end position="514"/>
    </location>
</feature>
<keyword evidence="4 6" id="KW-0472">Membrane</keyword>
<feature type="region of interest" description="Disordered" evidence="5">
    <location>
        <begin position="63"/>
        <end position="84"/>
    </location>
</feature>
<evidence type="ECO:0000256" key="4">
    <source>
        <dbReference type="ARBA" id="ARBA00023136"/>
    </source>
</evidence>
<dbReference type="Proteomes" id="UP001144396">
    <property type="component" value="Unassembled WGS sequence"/>
</dbReference>
<evidence type="ECO:0000256" key="2">
    <source>
        <dbReference type="ARBA" id="ARBA00022692"/>
    </source>
</evidence>
<feature type="transmembrane region" description="Helical" evidence="6">
    <location>
        <begin position="429"/>
        <end position="449"/>
    </location>
</feature>